<protein>
    <recommendedName>
        <fullName evidence="4">Tat pathway signal protein</fullName>
    </recommendedName>
</protein>
<dbReference type="InterPro" id="IPR010869">
    <property type="entry name" value="DUF1501"/>
</dbReference>
<evidence type="ECO:0008006" key="4">
    <source>
        <dbReference type="Google" id="ProtNLM"/>
    </source>
</evidence>
<keyword evidence="1" id="KW-0732">Signal</keyword>
<dbReference type="Proteomes" id="UP000202440">
    <property type="component" value="Chromosome"/>
</dbReference>
<evidence type="ECO:0000256" key="1">
    <source>
        <dbReference type="SAM" id="SignalP"/>
    </source>
</evidence>
<dbReference type="OrthoDB" id="9779968at2"/>
<feature type="chain" id="PRO_5012646173" description="Tat pathway signal protein" evidence="1">
    <location>
        <begin position="34"/>
        <end position="461"/>
    </location>
</feature>
<dbReference type="KEGG" id="bsan:CHH28_10125"/>
<name>A0A222FK40_9GAMM</name>
<keyword evidence="3" id="KW-1185">Reference proteome</keyword>
<dbReference type="PROSITE" id="PS51318">
    <property type="entry name" value="TAT"/>
    <property type="match status" value="1"/>
</dbReference>
<dbReference type="PANTHER" id="PTHR43737:SF1">
    <property type="entry name" value="DUF1501 DOMAIN-CONTAINING PROTEIN"/>
    <property type="match status" value="1"/>
</dbReference>
<dbReference type="AlphaFoldDB" id="A0A222FK40"/>
<feature type="signal peptide" evidence="1">
    <location>
        <begin position="1"/>
        <end position="33"/>
    </location>
</feature>
<accession>A0A222FK40</accession>
<dbReference type="Pfam" id="PF07394">
    <property type="entry name" value="DUF1501"/>
    <property type="match status" value="1"/>
</dbReference>
<dbReference type="RefSeq" id="WP_094060196.1">
    <property type="nucleotide sequence ID" value="NZ_CP022530.1"/>
</dbReference>
<evidence type="ECO:0000313" key="2">
    <source>
        <dbReference type="EMBL" id="ASP39012.1"/>
    </source>
</evidence>
<evidence type="ECO:0000313" key="3">
    <source>
        <dbReference type="Proteomes" id="UP000202440"/>
    </source>
</evidence>
<organism evidence="2 3">
    <name type="scientific">Bacterioplanes sanyensis</name>
    <dbReference type="NCBI Taxonomy" id="1249553"/>
    <lineage>
        <taxon>Bacteria</taxon>
        <taxon>Pseudomonadati</taxon>
        <taxon>Pseudomonadota</taxon>
        <taxon>Gammaproteobacteria</taxon>
        <taxon>Oceanospirillales</taxon>
        <taxon>Oceanospirillaceae</taxon>
        <taxon>Bacterioplanes</taxon>
    </lineage>
</organism>
<dbReference type="EMBL" id="CP022530">
    <property type="protein sequence ID" value="ASP39012.1"/>
    <property type="molecule type" value="Genomic_DNA"/>
</dbReference>
<sequence>MSYNRRQFLQASAAFGLGSLGASVMSFSTPASAAQSSDYKALVCVFLYGGLDNHDFVLPHDNASYSKLAAIRSELFQQQGGGRAQSALLALNADNYGDYGNQRFALASEMTGLQSLFEQGNLALVGNVGPLIEPTTRTSYEQQSVRLPPKLFSHNDQQNLWQANSPEGAFTGWGGLFGDIMATANANRDGVFTALSTAGNSVFLTGLSTQPFSISSGGGSAIHMLEYTDEEVPGLGGLLQQHFRGGQQAGDSLLAQDMAAKLSGSFDSNARYNQVRAQAAPLATEFPKGPLASQLKGIADAIAVRSELGVNRQVFFVGLGGFDTHSRQANNLPPLLGQIDQALMAFNNALNELGVADKVTTFTASDFGRTLAINGDGTDHGWGGHHLVMGGAVQGKRLYGSFPPPVYGHDQDSGGGRLIPTVAVEQYAATLGRWFGLNDSELALALPNLKNFSEQNLGFLA</sequence>
<reference evidence="2 3" key="1">
    <citation type="submission" date="2017-07" db="EMBL/GenBank/DDBJ databases">
        <title>Annotated genome sequence of Bacterioplanes sanyensis isolated from Red Sea.</title>
        <authorList>
            <person name="Rehman Z.U."/>
        </authorList>
    </citation>
    <scope>NUCLEOTIDE SEQUENCE [LARGE SCALE GENOMIC DNA]</scope>
    <source>
        <strain evidence="2 3">NV9</strain>
    </source>
</reference>
<gene>
    <name evidence="2" type="ORF">CHH28_10125</name>
</gene>
<proteinExistence type="predicted"/>
<dbReference type="InterPro" id="IPR006311">
    <property type="entry name" value="TAT_signal"/>
</dbReference>
<dbReference type="PANTHER" id="PTHR43737">
    <property type="entry name" value="BLL7424 PROTEIN"/>
    <property type="match status" value="1"/>
</dbReference>